<gene>
    <name evidence="6" type="ORF">ACEUDJ_13515</name>
</gene>
<keyword evidence="2" id="KW-0812">Transmembrane</keyword>
<comment type="caution">
    <text evidence="6">The sequence shown here is derived from an EMBL/GenBank/DDBJ whole genome shotgun (WGS) entry which is preliminary data.</text>
</comment>
<reference evidence="6 7" key="1">
    <citation type="submission" date="2024-09" db="EMBL/GenBank/DDBJ databases">
        <title>Aeromonas strains Genome sequencing and assembly.</title>
        <authorList>
            <person name="Hu X."/>
            <person name="Tang B."/>
        </authorList>
    </citation>
    <scope>NUCLEOTIDE SEQUENCE [LARGE SCALE GENOMIC DNA]</scope>
    <source>
        <strain evidence="6 7">NB23SCDHY001</strain>
    </source>
</reference>
<proteinExistence type="predicted"/>
<keyword evidence="7" id="KW-1185">Reference proteome</keyword>
<dbReference type="InterPro" id="IPR006260">
    <property type="entry name" value="TonB/TolA_C"/>
</dbReference>
<evidence type="ECO:0000256" key="2">
    <source>
        <dbReference type="ARBA" id="ARBA00022692"/>
    </source>
</evidence>
<evidence type="ECO:0000313" key="7">
    <source>
        <dbReference type="Proteomes" id="UP001630969"/>
    </source>
</evidence>
<comment type="subcellular location">
    <subcellularLocation>
        <location evidence="1">Membrane</location>
        <topology evidence="1">Single-pass membrane protein</topology>
    </subcellularLocation>
</comment>
<keyword evidence="4" id="KW-0472">Membrane</keyword>
<organism evidence="6 7">
    <name type="scientific">Aeromonas bivalvium</name>
    <dbReference type="NCBI Taxonomy" id="440079"/>
    <lineage>
        <taxon>Bacteria</taxon>
        <taxon>Pseudomonadati</taxon>
        <taxon>Pseudomonadota</taxon>
        <taxon>Gammaproteobacteria</taxon>
        <taxon>Aeromonadales</taxon>
        <taxon>Aeromonadaceae</taxon>
        <taxon>Aeromonas</taxon>
    </lineage>
</organism>
<dbReference type="Pfam" id="PF03544">
    <property type="entry name" value="TonB_C"/>
    <property type="match status" value="1"/>
</dbReference>
<dbReference type="GeneID" id="97221104"/>
<dbReference type="EMBL" id="JBGXBU010000005">
    <property type="protein sequence ID" value="MFM4893882.1"/>
    <property type="molecule type" value="Genomic_DNA"/>
</dbReference>
<evidence type="ECO:0000256" key="1">
    <source>
        <dbReference type="ARBA" id="ARBA00004167"/>
    </source>
</evidence>
<feature type="domain" description="TonB C-terminal" evidence="5">
    <location>
        <begin position="38"/>
        <end position="135"/>
    </location>
</feature>
<sequence>MHMMKNLFLSTATLMACACSQQSPPLDLGPRALSTPAEIAANWQPSRKVEPRYPRDAVAAAEMGCATLEYLITPTGEAAQVRIVSRSDERFSDAAIEALTRWQWQATEFNKSHQALKGQTRFDFCIEVNGQPCEQAPLAQTCQGSDPVISTARIYTQVR</sequence>
<protein>
    <submittedName>
        <fullName evidence="6">Energy transducer TonB</fullName>
    </submittedName>
</protein>
<dbReference type="Proteomes" id="UP001630969">
    <property type="component" value="Unassembled WGS sequence"/>
</dbReference>
<name>A0ABW9GRW5_9GAMM</name>
<dbReference type="InterPro" id="IPR037682">
    <property type="entry name" value="TonB_C"/>
</dbReference>
<dbReference type="PROSITE" id="PS52015">
    <property type="entry name" value="TONB_CTD"/>
    <property type="match status" value="1"/>
</dbReference>
<dbReference type="Gene3D" id="3.30.1150.10">
    <property type="match status" value="1"/>
</dbReference>
<evidence type="ECO:0000256" key="4">
    <source>
        <dbReference type="ARBA" id="ARBA00023136"/>
    </source>
</evidence>
<evidence type="ECO:0000313" key="6">
    <source>
        <dbReference type="EMBL" id="MFM4893882.1"/>
    </source>
</evidence>
<dbReference type="PROSITE" id="PS51257">
    <property type="entry name" value="PROKAR_LIPOPROTEIN"/>
    <property type="match status" value="1"/>
</dbReference>
<dbReference type="NCBIfam" id="TIGR01352">
    <property type="entry name" value="tonB_Cterm"/>
    <property type="match status" value="1"/>
</dbReference>
<evidence type="ECO:0000259" key="5">
    <source>
        <dbReference type="PROSITE" id="PS52015"/>
    </source>
</evidence>
<accession>A0ABW9GRW5</accession>
<dbReference type="SUPFAM" id="SSF74653">
    <property type="entry name" value="TolA/TonB C-terminal domain"/>
    <property type="match status" value="1"/>
</dbReference>
<dbReference type="RefSeq" id="WP_408790754.1">
    <property type="nucleotide sequence ID" value="NZ_JBGXBU010000005.1"/>
</dbReference>
<keyword evidence="3" id="KW-1133">Transmembrane helix</keyword>
<evidence type="ECO:0000256" key="3">
    <source>
        <dbReference type="ARBA" id="ARBA00022989"/>
    </source>
</evidence>